<accession>A0A8I0MWR4</accession>
<protein>
    <submittedName>
        <fullName evidence="1">Uncharacterized protein</fullName>
    </submittedName>
</protein>
<comment type="caution">
    <text evidence="1">The sequence shown here is derived from an EMBL/GenBank/DDBJ whole genome shotgun (WGS) entry which is preliminary data.</text>
</comment>
<evidence type="ECO:0000313" key="2">
    <source>
        <dbReference type="Proteomes" id="UP000660708"/>
    </source>
</evidence>
<dbReference type="EMBL" id="AQHF01000026">
    <property type="protein sequence ID" value="MBE0347334.1"/>
    <property type="molecule type" value="Genomic_DNA"/>
</dbReference>
<dbReference type="AlphaFoldDB" id="A0A8I0MWR4"/>
<evidence type="ECO:0000313" key="1">
    <source>
        <dbReference type="EMBL" id="MBE0347334.1"/>
    </source>
</evidence>
<keyword evidence="2" id="KW-1185">Reference proteome</keyword>
<dbReference type="Proteomes" id="UP000660708">
    <property type="component" value="Unassembled WGS sequence"/>
</dbReference>
<gene>
    <name evidence="1" type="ORF">PPEP_a1767</name>
</gene>
<name>A0A8I0MWR4_9GAMM</name>
<reference evidence="1 2" key="1">
    <citation type="submission" date="2015-06" db="EMBL/GenBank/DDBJ databases">
        <title>Genome sequence of Pseudoalteromonas peptidolytica.</title>
        <authorList>
            <person name="Xie B.-B."/>
            <person name="Rong J.-C."/>
            <person name="Qin Q.-L."/>
            <person name="Zhang Y.-Z."/>
        </authorList>
    </citation>
    <scope>NUCLEOTIDE SEQUENCE [LARGE SCALE GENOMIC DNA]</scope>
    <source>
        <strain evidence="1 2">F12-50-A1</strain>
    </source>
</reference>
<proteinExistence type="predicted"/>
<sequence>MCQQAVRLALFLNIKPDFDDIGFTAISWFDAAQHKRAT</sequence>
<organism evidence="1 2">
    <name type="scientific">Pseudoalteromonas peptidolytica F12-50-A1</name>
    <dbReference type="NCBI Taxonomy" id="1315280"/>
    <lineage>
        <taxon>Bacteria</taxon>
        <taxon>Pseudomonadati</taxon>
        <taxon>Pseudomonadota</taxon>
        <taxon>Gammaproteobacteria</taxon>
        <taxon>Alteromonadales</taxon>
        <taxon>Pseudoalteromonadaceae</taxon>
        <taxon>Pseudoalteromonas</taxon>
    </lineage>
</organism>